<accession>A0ABR2MFE3</accession>
<dbReference type="EMBL" id="JBBWWR010000008">
    <property type="protein sequence ID" value="KAK8962421.1"/>
    <property type="molecule type" value="Genomic_DNA"/>
</dbReference>
<reference evidence="1 2" key="1">
    <citation type="journal article" date="2022" name="Nat. Plants">
        <title>Genomes of leafy and leafless Platanthera orchids illuminate the evolution of mycoheterotrophy.</title>
        <authorList>
            <person name="Li M.H."/>
            <person name="Liu K.W."/>
            <person name="Li Z."/>
            <person name="Lu H.C."/>
            <person name="Ye Q.L."/>
            <person name="Zhang D."/>
            <person name="Wang J.Y."/>
            <person name="Li Y.F."/>
            <person name="Zhong Z.M."/>
            <person name="Liu X."/>
            <person name="Yu X."/>
            <person name="Liu D.K."/>
            <person name="Tu X.D."/>
            <person name="Liu B."/>
            <person name="Hao Y."/>
            <person name="Liao X.Y."/>
            <person name="Jiang Y.T."/>
            <person name="Sun W.H."/>
            <person name="Chen J."/>
            <person name="Chen Y.Q."/>
            <person name="Ai Y."/>
            <person name="Zhai J.W."/>
            <person name="Wu S.S."/>
            <person name="Zhou Z."/>
            <person name="Hsiao Y.Y."/>
            <person name="Wu W.L."/>
            <person name="Chen Y.Y."/>
            <person name="Lin Y.F."/>
            <person name="Hsu J.L."/>
            <person name="Li C.Y."/>
            <person name="Wang Z.W."/>
            <person name="Zhao X."/>
            <person name="Zhong W.Y."/>
            <person name="Ma X.K."/>
            <person name="Ma L."/>
            <person name="Huang J."/>
            <person name="Chen G.Z."/>
            <person name="Huang M.Z."/>
            <person name="Huang L."/>
            <person name="Peng D.H."/>
            <person name="Luo Y.B."/>
            <person name="Zou S.Q."/>
            <person name="Chen S.P."/>
            <person name="Lan S."/>
            <person name="Tsai W.C."/>
            <person name="Van de Peer Y."/>
            <person name="Liu Z.J."/>
        </authorList>
    </citation>
    <scope>NUCLEOTIDE SEQUENCE [LARGE SCALE GENOMIC DNA]</scope>
    <source>
        <strain evidence="1">Lor288</strain>
    </source>
</reference>
<keyword evidence="2" id="KW-1185">Reference proteome</keyword>
<proteinExistence type="predicted"/>
<organism evidence="1 2">
    <name type="scientific">Platanthera guangdongensis</name>
    <dbReference type="NCBI Taxonomy" id="2320717"/>
    <lineage>
        <taxon>Eukaryota</taxon>
        <taxon>Viridiplantae</taxon>
        <taxon>Streptophyta</taxon>
        <taxon>Embryophyta</taxon>
        <taxon>Tracheophyta</taxon>
        <taxon>Spermatophyta</taxon>
        <taxon>Magnoliopsida</taxon>
        <taxon>Liliopsida</taxon>
        <taxon>Asparagales</taxon>
        <taxon>Orchidaceae</taxon>
        <taxon>Orchidoideae</taxon>
        <taxon>Orchideae</taxon>
        <taxon>Orchidinae</taxon>
        <taxon>Platanthera</taxon>
    </lineage>
</organism>
<gene>
    <name evidence="1" type="ORF">KSP40_PGU014578</name>
</gene>
<protein>
    <submittedName>
        <fullName evidence="1">Uncharacterized protein</fullName>
    </submittedName>
</protein>
<evidence type="ECO:0000313" key="2">
    <source>
        <dbReference type="Proteomes" id="UP001412067"/>
    </source>
</evidence>
<dbReference type="Proteomes" id="UP001412067">
    <property type="component" value="Unassembled WGS sequence"/>
</dbReference>
<name>A0ABR2MFE3_9ASPA</name>
<evidence type="ECO:0000313" key="1">
    <source>
        <dbReference type="EMBL" id="KAK8962421.1"/>
    </source>
</evidence>
<sequence length="61" mass="6591">MGVTNTVVCNYDGKELLQLGLPFASSSFSKVSYELAGAGRTLYEFSISIKCTLFNCIDSIS</sequence>
<comment type="caution">
    <text evidence="1">The sequence shown here is derived from an EMBL/GenBank/DDBJ whole genome shotgun (WGS) entry which is preliminary data.</text>
</comment>